<dbReference type="OrthoDB" id="8480914at2"/>
<evidence type="ECO:0000313" key="2">
    <source>
        <dbReference type="Proteomes" id="UP000032515"/>
    </source>
</evidence>
<protein>
    <recommendedName>
        <fullName evidence="3">Phage protein, HK97 gp10 family</fullName>
    </recommendedName>
</protein>
<gene>
    <name evidence="1" type="ORF">OO17_11915</name>
</gene>
<organism evidence="1 2">
    <name type="scientific">Rhodopseudomonas palustris</name>
    <dbReference type="NCBI Taxonomy" id="1076"/>
    <lineage>
        <taxon>Bacteria</taxon>
        <taxon>Pseudomonadati</taxon>
        <taxon>Pseudomonadota</taxon>
        <taxon>Alphaproteobacteria</taxon>
        <taxon>Hyphomicrobiales</taxon>
        <taxon>Nitrobacteraceae</taxon>
        <taxon>Rhodopseudomonas</taxon>
    </lineage>
</organism>
<dbReference type="EMBL" id="JXXE01000233">
    <property type="protein sequence ID" value="KIZ43105.1"/>
    <property type="molecule type" value="Genomic_DNA"/>
</dbReference>
<dbReference type="Proteomes" id="UP000032515">
    <property type="component" value="Unassembled WGS sequence"/>
</dbReference>
<proteinExistence type="predicted"/>
<accession>A0A0D7ERB7</accession>
<sequence>MTDDQELQNYLSGLSDKIRAPLADAIREQAELLSQAQQDALKQLEQPPEETGDLVRSCVVVSGPSDLELSVQVGGDATTNNGYDRALSFEYGTSHQPARSFFYSTYQARRDDMQDAINEALKEALNNV</sequence>
<comment type="caution">
    <text evidence="1">The sequence shown here is derived from an EMBL/GenBank/DDBJ whole genome shotgun (WGS) entry which is preliminary data.</text>
</comment>
<evidence type="ECO:0008006" key="3">
    <source>
        <dbReference type="Google" id="ProtNLM"/>
    </source>
</evidence>
<dbReference type="InterPro" id="IPR010064">
    <property type="entry name" value="HK97-gp10_tail"/>
</dbReference>
<dbReference type="NCBIfam" id="TIGR01725">
    <property type="entry name" value="phge_HK97_gp10"/>
    <property type="match status" value="1"/>
</dbReference>
<dbReference type="PATRIC" id="fig|1076.23.peg.2443"/>
<dbReference type="RefSeq" id="WP_044410588.1">
    <property type="nucleotide sequence ID" value="NZ_JXXE01000233.1"/>
</dbReference>
<dbReference type="AlphaFoldDB" id="A0A0D7ERB7"/>
<evidence type="ECO:0000313" key="1">
    <source>
        <dbReference type="EMBL" id="KIZ43105.1"/>
    </source>
</evidence>
<reference evidence="1 2" key="1">
    <citation type="submission" date="2014-11" db="EMBL/GenBank/DDBJ databases">
        <title>Genomics and ecophysiology of heterotrophic nitrogen fixing bacteria isolated from estuarine surface water.</title>
        <authorList>
            <person name="Bentzon-Tilia M."/>
            <person name="Severin I."/>
            <person name="Hansen L.H."/>
            <person name="Riemann L."/>
        </authorList>
    </citation>
    <scope>NUCLEOTIDE SEQUENCE [LARGE SCALE GENOMIC DNA]</scope>
    <source>
        <strain evidence="1 2">BAL398</strain>
    </source>
</reference>
<name>A0A0D7ERB7_RHOPL</name>